<gene>
    <name evidence="4" type="ORF">EUX98_g3300</name>
</gene>
<dbReference type="Gene3D" id="3.40.50.720">
    <property type="entry name" value="NAD(P)-binding Rossmann-like Domain"/>
    <property type="match status" value="1"/>
</dbReference>
<evidence type="ECO:0000256" key="2">
    <source>
        <dbReference type="ARBA" id="ARBA00022857"/>
    </source>
</evidence>
<dbReference type="AlphaFoldDB" id="A0A4S4MY29"/>
<keyword evidence="3" id="KW-0560">Oxidoreductase</keyword>
<comment type="similarity">
    <text evidence="1">Belongs to the short-chain dehydrogenases/reductases (SDR) family.</text>
</comment>
<evidence type="ECO:0000313" key="5">
    <source>
        <dbReference type="Proteomes" id="UP000308730"/>
    </source>
</evidence>
<dbReference type="Pfam" id="PF00106">
    <property type="entry name" value="adh_short"/>
    <property type="match status" value="1"/>
</dbReference>
<sequence>MAEKILDQLNAGSLFDMSGVVAVVTGGGSGIGLMIATTLVSNGATVYIIGLVQAELDRIASVYNQAAEKSECKGRMYGIEGDVSKKSEAKRLADEVGKRTPYITVLFNNAGVLLGRFKKPTSTSAADFVKAYYDEVPEQAFTDNINVNAIGPYWLTFTFLPLLEAWKTQNQFGSGGRKFAPQIIMTSSMNGWTKDPATGGSSFPYIFSKSAIGHATASLAHELIPLGIRVNGIAPGLFVTDMSTPGTIDELGVSHNDKKDYTFAFPADQLPVSLGGPANVGGSNKDMGSLALFLVGNWFVNGETVLIDGGTMLVHPSSY</sequence>
<dbReference type="CDD" id="cd05233">
    <property type="entry name" value="SDR_c"/>
    <property type="match status" value="1"/>
</dbReference>
<evidence type="ECO:0000313" key="4">
    <source>
        <dbReference type="EMBL" id="THH30885.1"/>
    </source>
</evidence>
<dbReference type="InterPro" id="IPR002347">
    <property type="entry name" value="SDR_fam"/>
</dbReference>
<dbReference type="PANTHER" id="PTHR43618:SF18">
    <property type="entry name" value="SHORT CHAIN DEHYDROGENASE_REDUCTASE FAMILY (AFU_ORTHOLOGUE AFUA_5G12480)"/>
    <property type="match status" value="1"/>
</dbReference>
<evidence type="ECO:0000256" key="1">
    <source>
        <dbReference type="ARBA" id="ARBA00006484"/>
    </source>
</evidence>
<name>A0A4S4MY29_9APHY</name>
<dbReference type="InterPro" id="IPR052178">
    <property type="entry name" value="Sec_Metab_Biosynth_SDR"/>
</dbReference>
<accession>A0A4S4MY29</accession>
<comment type="caution">
    <text evidence="4">The sequence shown here is derived from an EMBL/GenBank/DDBJ whole genome shotgun (WGS) entry which is preliminary data.</text>
</comment>
<dbReference type="OrthoDB" id="3819888at2759"/>
<proteinExistence type="inferred from homology"/>
<keyword evidence="2" id="KW-0521">NADP</keyword>
<protein>
    <submittedName>
        <fullName evidence="4">Uncharacterized protein</fullName>
    </submittedName>
</protein>
<reference evidence="4 5" key="1">
    <citation type="submission" date="2019-02" db="EMBL/GenBank/DDBJ databases">
        <title>Genome sequencing of the rare red list fungi Antrodiella citrinella (Flaviporus citrinellus).</title>
        <authorList>
            <person name="Buettner E."/>
            <person name="Kellner H."/>
        </authorList>
    </citation>
    <scope>NUCLEOTIDE SEQUENCE [LARGE SCALE GENOMIC DNA]</scope>
    <source>
        <strain evidence="4 5">DSM 108506</strain>
    </source>
</reference>
<dbReference type="PRINTS" id="PR00081">
    <property type="entry name" value="GDHRDH"/>
</dbReference>
<dbReference type="InterPro" id="IPR036291">
    <property type="entry name" value="NAD(P)-bd_dom_sf"/>
</dbReference>
<dbReference type="GO" id="GO:0016491">
    <property type="term" value="F:oxidoreductase activity"/>
    <property type="evidence" value="ECO:0007669"/>
    <property type="project" value="UniProtKB-KW"/>
</dbReference>
<dbReference type="Proteomes" id="UP000308730">
    <property type="component" value="Unassembled WGS sequence"/>
</dbReference>
<keyword evidence="5" id="KW-1185">Reference proteome</keyword>
<dbReference type="EMBL" id="SGPM01000064">
    <property type="protein sequence ID" value="THH30885.1"/>
    <property type="molecule type" value="Genomic_DNA"/>
</dbReference>
<evidence type="ECO:0000256" key="3">
    <source>
        <dbReference type="ARBA" id="ARBA00023002"/>
    </source>
</evidence>
<dbReference type="PANTHER" id="PTHR43618">
    <property type="entry name" value="7-ALPHA-HYDROXYSTEROID DEHYDROGENASE"/>
    <property type="match status" value="1"/>
</dbReference>
<dbReference type="SUPFAM" id="SSF51735">
    <property type="entry name" value="NAD(P)-binding Rossmann-fold domains"/>
    <property type="match status" value="1"/>
</dbReference>
<organism evidence="4 5">
    <name type="scientific">Antrodiella citrinella</name>
    <dbReference type="NCBI Taxonomy" id="2447956"/>
    <lineage>
        <taxon>Eukaryota</taxon>
        <taxon>Fungi</taxon>
        <taxon>Dikarya</taxon>
        <taxon>Basidiomycota</taxon>
        <taxon>Agaricomycotina</taxon>
        <taxon>Agaricomycetes</taxon>
        <taxon>Polyporales</taxon>
        <taxon>Steccherinaceae</taxon>
        <taxon>Antrodiella</taxon>
    </lineage>
</organism>